<evidence type="ECO:0000256" key="2">
    <source>
        <dbReference type="ARBA" id="ARBA00023002"/>
    </source>
</evidence>
<comment type="caution">
    <text evidence="3">The sequence shown here is derived from an EMBL/GenBank/DDBJ whole genome shotgun (WGS) entry which is preliminary data.</text>
</comment>
<dbReference type="InterPro" id="IPR036111">
    <property type="entry name" value="Mal/L-sulfo/L-lacto_DH-like_sf"/>
</dbReference>
<dbReference type="EMBL" id="JAYJLD010000010">
    <property type="protein sequence ID" value="MEB3101813.1"/>
    <property type="molecule type" value="Genomic_DNA"/>
</dbReference>
<organism evidence="3 4">
    <name type="scientific">Ferviditalea candida</name>
    <dbReference type="NCBI Taxonomy" id="3108399"/>
    <lineage>
        <taxon>Bacteria</taxon>
        <taxon>Bacillati</taxon>
        <taxon>Bacillota</taxon>
        <taxon>Bacilli</taxon>
        <taxon>Bacillales</taxon>
        <taxon>Paenibacillaceae</taxon>
        <taxon>Ferviditalea</taxon>
    </lineage>
</organism>
<accession>A0ABU5ZH28</accession>
<keyword evidence="4" id="KW-1185">Reference proteome</keyword>
<dbReference type="InterPro" id="IPR043143">
    <property type="entry name" value="Mal/L-sulf/L-lact_DH-like_NADP"/>
</dbReference>
<name>A0ABU5ZH28_9BACL</name>
<evidence type="ECO:0000313" key="3">
    <source>
        <dbReference type="EMBL" id="MEB3101813.1"/>
    </source>
</evidence>
<dbReference type="Pfam" id="PF02615">
    <property type="entry name" value="Ldh_2"/>
    <property type="match status" value="1"/>
</dbReference>
<comment type="similarity">
    <text evidence="1">Belongs to the LDH2/MDH2 oxidoreductase family.</text>
</comment>
<dbReference type="InterPro" id="IPR003767">
    <property type="entry name" value="Malate/L-lactate_DH-like"/>
</dbReference>
<dbReference type="Proteomes" id="UP001310386">
    <property type="component" value="Unassembled WGS sequence"/>
</dbReference>
<dbReference type="SUPFAM" id="SSF89733">
    <property type="entry name" value="L-sulfolactate dehydrogenase-like"/>
    <property type="match status" value="1"/>
</dbReference>
<reference evidence="3" key="1">
    <citation type="submission" date="2023-12" db="EMBL/GenBank/DDBJ databases">
        <title>Fervidustalea candida gen. nov., sp. nov., a novel member of the family Paenibacillaceae isolated from a geothermal area.</title>
        <authorList>
            <person name="Li W.-J."/>
            <person name="Jiao J.-Y."/>
            <person name="Chen Y."/>
        </authorList>
    </citation>
    <scope>NUCLEOTIDE SEQUENCE</scope>
    <source>
        <strain evidence="3">SYSU GA230002</strain>
    </source>
</reference>
<dbReference type="InterPro" id="IPR043144">
    <property type="entry name" value="Mal/L-sulf/L-lact_DH-like_ah"/>
</dbReference>
<dbReference type="Gene3D" id="1.10.1530.10">
    <property type="match status" value="1"/>
</dbReference>
<dbReference type="PANTHER" id="PTHR11091:SF0">
    <property type="entry name" value="MALATE DEHYDROGENASE"/>
    <property type="match status" value="1"/>
</dbReference>
<dbReference type="Gene3D" id="3.30.1370.60">
    <property type="entry name" value="Hypothetical oxidoreductase yiak, domain 2"/>
    <property type="match status" value="1"/>
</dbReference>
<sequence length="349" mass="38183">MTEKPYDSHELFLFALQIFTCLGMLEEDAAIAADSLVRADLEGNESHGISRLAIYAKRLREGRIAARPEIGFERFHSVLKVDGGNGLGQVVSYRAVEAAMSIARETGIAGVFVSNSNHFGTAAYFCQMACRAHMALIAMTNSPPGIPPWGGKKPYFGTNPIAFGFPAREEPHVIVDMSSSVVARGKIILADKLGESIPPGWAIDDEGVPTTDPAAALRGAVLPLGGAKGYALALAIEIMTGVLTNAAFGPHVNNLYKDQDPPANVGHHFIVLNIEKWMPMQEYYGRMEQFLQEVKAVSKARDVREIFYPGERRHHTYATRKQQGIFLSEEVRNELIRLGQECGVPLFAN</sequence>
<evidence type="ECO:0000256" key="1">
    <source>
        <dbReference type="ARBA" id="ARBA00006056"/>
    </source>
</evidence>
<protein>
    <submittedName>
        <fullName evidence="3">Ldh family oxidoreductase</fullName>
    </submittedName>
</protein>
<proteinExistence type="inferred from homology"/>
<keyword evidence="2" id="KW-0560">Oxidoreductase</keyword>
<dbReference type="PANTHER" id="PTHR11091">
    <property type="entry name" value="OXIDOREDUCTASE-RELATED"/>
    <property type="match status" value="1"/>
</dbReference>
<evidence type="ECO:0000313" key="4">
    <source>
        <dbReference type="Proteomes" id="UP001310386"/>
    </source>
</evidence>
<gene>
    <name evidence="3" type="ORF">VF724_09065</name>
</gene>
<dbReference type="RefSeq" id="WP_371753931.1">
    <property type="nucleotide sequence ID" value="NZ_JAYJLD010000010.1"/>
</dbReference>